<dbReference type="EC" id="1.1.2.4" evidence="9"/>
<evidence type="ECO:0000256" key="4">
    <source>
        <dbReference type="ARBA" id="ARBA00022630"/>
    </source>
</evidence>
<evidence type="ECO:0000256" key="8">
    <source>
        <dbReference type="ARBA" id="ARBA00023128"/>
    </source>
</evidence>
<dbReference type="GO" id="GO:1903457">
    <property type="term" value="P:lactate catabolic process"/>
    <property type="evidence" value="ECO:0007669"/>
    <property type="project" value="TreeGrafter"/>
</dbReference>
<evidence type="ECO:0000256" key="1">
    <source>
        <dbReference type="ARBA" id="ARBA00001974"/>
    </source>
</evidence>
<evidence type="ECO:0000313" key="13">
    <source>
        <dbReference type="Proteomes" id="UP000053593"/>
    </source>
</evidence>
<dbReference type="FunFam" id="3.30.70.2740:FF:000001">
    <property type="entry name" value="D-lactate dehydrogenase mitochondrial"/>
    <property type="match status" value="1"/>
</dbReference>
<keyword evidence="13" id="KW-1185">Reference proteome</keyword>
<evidence type="ECO:0000256" key="2">
    <source>
        <dbReference type="ARBA" id="ARBA00004173"/>
    </source>
</evidence>
<dbReference type="PANTHER" id="PTHR11748:SF111">
    <property type="entry name" value="D-LACTATE DEHYDROGENASE, MITOCHONDRIAL-RELATED"/>
    <property type="match status" value="1"/>
</dbReference>
<dbReference type="PROSITE" id="PS51387">
    <property type="entry name" value="FAD_PCMH"/>
    <property type="match status" value="1"/>
</dbReference>
<dbReference type="InterPro" id="IPR006094">
    <property type="entry name" value="Oxid_FAD_bind_N"/>
</dbReference>
<evidence type="ECO:0000256" key="7">
    <source>
        <dbReference type="ARBA" id="ARBA00023002"/>
    </source>
</evidence>
<dbReference type="FunFam" id="1.10.45.10:FF:000001">
    <property type="entry name" value="D-lactate dehydrogenase mitochondrial"/>
    <property type="match status" value="1"/>
</dbReference>
<dbReference type="InterPro" id="IPR016171">
    <property type="entry name" value="Vanillyl_alc_oxidase_C-sub2"/>
</dbReference>
<dbReference type="SUPFAM" id="SSF56176">
    <property type="entry name" value="FAD-binding/transporter-associated domain-like"/>
    <property type="match status" value="1"/>
</dbReference>
<dbReference type="Pfam" id="PF02913">
    <property type="entry name" value="FAD-oxidase_C"/>
    <property type="match status" value="1"/>
</dbReference>
<dbReference type="InterPro" id="IPR036318">
    <property type="entry name" value="FAD-bd_PCMH-like_sf"/>
</dbReference>
<keyword evidence="8" id="KW-0496">Mitochondrion</keyword>
<evidence type="ECO:0000256" key="3">
    <source>
        <dbReference type="ARBA" id="ARBA00008000"/>
    </source>
</evidence>
<gene>
    <name evidence="12" type="ORF">GYMLUDRAFT_75658</name>
</gene>
<dbReference type="InterPro" id="IPR004113">
    <property type="entry name" value="FAD-bd_oxidored_4_C"/>
</dbReference>
<comment type="subcellular location">
    <subcellularLocation>
        <location evidence="2">Mitochondrion</location>
    </subcellularLocation>
</comment>
<proteinExistence type="inferred from homology"/>
<dbReference type="AlphaFoldDB" id="A0A0D0B1U6"/>
<comment type="similarity">
    <text evidence="3">Belongs to the FAD-binding oxidoreductase/transferase type 4 family.</text>
</comment>
<reference evidence="12 13" key="1">
    <citation type="submission" date="2014-04" db="EMBL/GenBank/DDBJ databases">
        <title>Evolutionary Origins and Diversification of the Mycorrhizal Mutualists.</title>
        <authorList>
            <consortium name="DOE Joint Genome Institute"/>
            <consortium name="Mycorrhizal Genomics Consortium"/>
            <person name="Kohler A."/>
            <person name="Kuo A."/>
            <person name="Nagy L.G."/>
            <person name="Floudas D."/>
            <person name="Copeland A."/>
            <person name="Barry K.W."/>
            <person name="Cichocki N."/>
            <person name="Veneault-Fourrey C."/>
            <person name="LaButti K."/>
            <person name="Lindquist E.A."/>
            <person name="Lipzen A."/>
            <person name="Lundell T."/>
            <person name="Morin E."/>
            <person name="Murat C."/>
            <person name="Riley R."/>
            <person name="Ohm R."/>
            <person name="Sun H."/>
            <person name="Tunlid A."/>
            <person name="Henrissat B."/>
            <person name="Grigoriev I.V."/>
            <person name="Hibbett D.S."/>
            <person name="Martin F."/>
        </authorList>
    </citation>
    <scope>NUCLEOTIDE SEQUENCE [LARGE SCALE GENOMIC DNA]</scope>
    <source>
        <strain evidence="12 13">FD-317 M1</strain>
    </source>
</reference>
<dbReference type="Proteomes" id="UP000053593">
    <property type="component" value="Unassembled WGS sequence"/>
</dbReference>
<evidence type="ECO:0000256" key="5">
    <source>
        <dbReference type="ARBA" id="ARBA00022827"/>
    </source>
</evidence>
<dbReference type="Gene3D" id="3.30.70.2740">
    <property type="match status" value="1"/>
</dbReference>
<dbReference type="GO" id="GO:0008720">
    <property type="term" value="F:D-lactate dehydrogenase (NAD+) activity"/>
    <property type="evidence" value="ECO:0007669"/>
    <property type="project" value="TreeGrafter"/>
</dbReference>
<organism evidence="12 13">
    <name type="scientific">Collybiopsis luxurians FD-317 M1</name>
    <dbReference type="NCBI Taxonomy" id="944289"/>
    <lineage>
        <taxon>Eukaryota</taxon>
        <taxon>Fungi</taxon>
        <taxon>Dikarya</taxon>
        <taxon>Basidiomycota</taxon>
        <taxon>Agaricomycotina</taxon>
        <taxon>Agaricomycetes</taxon>
        <taxon>Agaricomycetidae</taxon>
        <taxon>Agaricales</taxon>
        <taxon>Marasmiineae</taxon>
        <taxon>Omphalotaceae</taxon>
        <taxon>Collybiopsis</taxon>
        <taxon>Collybiopsis luxurians</taxon>
    </lineage>
</organism>
<keyword evidence="7" id="KW-0560">Oxidoreductase</keyword>
<protein>
    <recommendedName>
        <fullName evidence="9">D-lactate dehydrogenase (cytochrome)</fullName>
        <ecNumber evidence="9">1.1.2.4</ecNumber>
    </recommendedName>
</protein>
<dbReference type="InterPro" id="IPR016169">
    <property type="entry name" value="FAD-bd_PCMH_sub2"/>
</dbReference>
<dbReference type="InterPro" id="IPR016166">
    <property type="entry name" value="FAD-bd_PCMH"/>
</dbReference>
<dbReference type="InterPro" id="IPR016164">
    <property type="entry name" value="FAD-linked_Oxase-like_C"/>
</dbReference>
<evidence type="ECO:0000313" key="12">
    <source>
        <dbReference type="EMBL" id="KIK57135.1"/>
    </source>
</evidence>
<evidence type="ECO:0000256" key="6">
    <source>
        <dbReference type="ARBA" id="ARBA00022946"/>
    </source>
</evidence>
<dbReference type="Gene3D" id="3.30.465.10">
    <property type="match status" value="1"/>
</dbReference>
<dbReference type="PANTHER" id="PTHR11748">
    <property type="entry name" value="D-LACTATE DEHYDROGENASE"/>
    <property type="match status" value="1"/>
</dbReference>
<comment type="catalytic activity">
    <reaction evidence="10">
        <text>(R)-lactate + 2 Fe(III)-[cytochrome c] = 2 Fe(II)-[cytochrome c] + pyruvate + 2 H(+)</text>
        <dbReference type="Rhea" id="RHEA:13521"/>
        <dbReference type="Rhea" id="RHEA-COMP:10350"/>
        <dbReference type="Rhea" id="RHEA-COMP:14399"/>
        <dbReference type="ChEBI" id="CHEBI:15361"/>
        <dbReference type="ChEBI" id="CHEBI:15378"/>
        <dbReference type="ChEBI" id="CHEBI:16004"/>
        <dbReference type="ChEBI" id="CHEBI:29033"/>
        <dbReference type="ChEBI" id="CHEBI:29034"/>
        <dbReference type="EC" id="1.1.2.4"/>
    </reaction>
</comment>
<dbReference type="Pfam" id="PF01565">
    <property type="entry name" value="FAD_binding_4"/>
    <property type="match status" value="1"/>
</dbReference>
<evidence type="ECO:0000256" key="9">
    <source>
        <dbReference type="ARBA" id="ARBA00038897"/>
    </source>
</evidence>
<name>A0A0D0B1U6_9AGAR</name>
<comment type="cofactor">
    <cofactor evidence="1">
        <name>FAD</name>
        <dbReference type="ChEBI" id="CHEBI:57692"/>
    </cofactor>
</comment>
<keyword evidence="5" id="KW-0274">FAD</keyword>
<dbReference type="OrthoDB" id="7786253at2759"/>
<dbReference type="GO" id="GO:0004458">
    <property type="term" value="F:D-lactate dehydrogenase (cytochrome) activity"/>
    <property type="evidence" value="ECO:0007669"/>
    <property type="project" value="UniProtKB-EC"/>
</dbReference>
<keyword evidence="4" id="KW-0285">Flavoprotein</keyword>
<evidence type="ECO:0000256" key="10">
    <source>
        <dbReference type="ARBA" id="ARBA00051436"/>
    </source>
</evidence>
<dbReference type="GO" id="GO:0071949">
    <property type="term" value="F:FAD binding"/>
    <property type="evidence" value="ECO:0007669"/>
    <property type="project" value="InterPro"/>
</dbReference>
<evidence type="ECO:0000259" key="11">
    <source>
        <dbReference type="PROSITE" id="PS51387"/>
    </source>
</evidence>
<feature type="domain" description="FAD-binding PCMH-type" evidence="11">
    <location>
        <begin position="65"/>
        <end position="229"/>
    </location>
</feature>
<dbReference type="HOGENOM" id="CLU_017779_3_3_1"/>
<sequence>MLHLSLDEPSYYWQPVVSSSKPQYGSAKDFEKAISELKIAFPDEDAVSTDPDDVYAHGYSVNDYHRGTAHSVVVYPKSTEDVVKIVRIANKYRMPIVAYAGATSLEGQFRGHSAGGICVDMAQMNQILQINEGDSDMVCQPGVGWVEINETLHEKGIPLFFPIDPALSATLSGMISNGCSGIVLPSGEVIKTRRRSRKSAADFDTTKLFVGAGDTLGIITEVTIRLAPVLPSTVAVVHFPDVRRACEAVKDVMNKGVGIQSVEILDDLFMTAINNFGQSGRVWPTKDTLFFKLQGHSAASLKESAKVVREVAEKHGGFGFQLAKNDEEAENIWTDRKNAHYAGLALVPECRPLATDVCVSVSRLPDLIHETQKDLKNSGIMAPIVGHVGDGNFHAQILFTIDAEYQIAKEVSTRLVHRAIAMDGTCTGEHGVGLGKRQYLVEELGAGTVGLMKTVKNALDPLGLFNPGKAYDDTNSK</sequence>
<dbReference type="EMBL" id="KN834792">
    <property type="protein sequence ID" value="KIK57135.1"/>
    <property type="molecule type" value="Genomic_DNA"/>
</dbReference>
<accession>A0A0D0B1U6</accession>
<dbReference type="GO" id="GO:0005739">
    <property type="term" value="C:mitochondrion"/>
    <property type="evidence" value="ECO:0007669"/>
    <property type="project" value="UniProtKB-SubCell"/>
</dbReference>
<keyword evidence="6" id="KW-0809">Transit peptide</keyword>
<dbReference type="Gene3D" id="1.10.45.10">
    <property type="entry name" value="Vanillyl-alcohol Oxidase, Chain A, domain 4"/>
    <property type="match status" value="1"/>
</dbReference>
<dbReference type="SUPFAM" id="SSF55103">
    <property type="entry name" value="FAD-linked oxidases, C-terminal domain"/>
    <property type="match status" value="1"/>
</dbReference>